<dbReference type="EMBL" id="AK356408">
    <property type="protein sequence ID" value="BAJ87626.1"/>
    <property type="molecule type" value="mRNA"/>
</dbReference>
<evidence type="ECO:0000313" key="2">
    <source>
        <dbReference type="EMBL" id="BAJ87626.1"/>
    </source>
</evidence>
<name>F2CXQ5_HORVV</name>
<accession>F2CXQ5</accession>
<dbReference type="InterPro" id="IPR005174">
    <property type="entry name" value="KIB1-4_b-propeller"/>
</dbReference>
<evidence type="ECO:0000259" key="1">
    <source>
        <dbReference type="Pfam" id="PF03478"/>
    </source>
</evidence>
<dbReference type="AlphaFoldDB" id="F2CXQ5"/>
<sequence>GSSKRITSLPLKRKKMSGWTSIPADLLAEISGRLEGDADRIHIHQVCSHWRASTSGLAACRPWIVAGREPWSLLGPVGQHSFWLPLGGRRIYLGTPAPAGLPYCCGTPLGWLALMDNLQSPTRFLLWEPLSKAEIFLPCLPFVLQVFLSGDPLTSPDWMAIASQKLYTTSASMGQTLFFWRPGDAAWTMQLGRPNGRIDSAAFHQGKFYVTDIGWGLHVYDLVFDRFPPKVVGRTNLYCSLRARHGFRQFPGGGRPTWYLVAFNSELLLVVTYRAPNIKAVEVFRPDWAAERLELQDKVTDLGEYSLFLGRGDAFALCAKEFTMIRRNCVYFVEHDTVKHQDWAIVLDLGSNVVQKIPYPEEQMEGAGKSNHWLAYSWFCLRRPFLKGDEAQ</sequence>
<dbReference type="Gene3D" id="1.20.1280.50">
    <property type="match status" value="1"/>
</dbReference>
<feature type="non-terminal residue" evidence="2">
    <location>
        <position position="1"/>
    </location>
</feature>
<dbReference type="SUPFAM" id="SSF101898">
    <property type="entry name" value="NHL repeat"/>
    <property type="match status" value="1"/>
</dbReference>
<protein>
    <submittedName>
        <fullName evidence="2">Predicted protein</fullName>
    </submittedName>
</protein>
<organism evidence="2">
    <name type="scientific">Hordeum vulgare subsp. vulgare</name>
    <name type="common">Domesticated barley</name>
    <dbReference type="NCBI Taxonomy" id="112509"/>
    <lineage>
        <taxon>Eukaryota</taxon>
        <taxon>Viridiplantae</taxon>
        <taxon>Streptophyta</taxon>
        <taxon>Embryophyta</taxon>
        <taxon>Tracheophyta</taxon>
        <taxon>Spermatophyta</taxon>
        <taxon>Magnoliopsida</taxon>
        <taxon>Liliopsida</taxon>
        <taxon>Poales</taxon>
        <taxon>Poaceae</taxon>
        <taxon>BOP clade</taxon>
        <taxon>Pooideae</taxon>
        <taxon>Triticodae</taxon>
        <taxon>Triticeae</taxon>
        <taxon>Hordeinae</taxon>
        <taxon>Hordeum</taxon>
    </lineage>
</organism>
<reference evidence="2" key="1">
    <citation type="journal article" date="2011" name="Plant Physiol.">
        <title>Comprehensive sequence analysis of 24,783 barley full-length cDNAs derived from 12 clone libraries.</title>
        <authorList>
            <person name="Matsumoto T."/>
            <person name="Tanaka T."/>
            <person name="Sakai H."/>
            <person name="Amano N."/>
            <person name="Kanamori H."/>
            <person name="Kurita K."/>
            <person name="Kikuta A."/>
            <person name="Kamiya K."/>
            <person name="Yamamoto M."/>
            <person name="Ikawa H."/>
            <person name="Fujii N."/>
            <person name="Hori K."/>
            <person name="Itoh T."/>
            <person name="Sato K."/>
        </authorList>
    </citation>
    <scope>NUCLEOTIDE SEQUENCE</scope>
    <source>
        <tissue evidence="2">Shoot</tissue>
    </source>
</reference>
<dbReference type="PANTHER" id="PTHR36901">
    <property type="entry name" value="F-BOX DOMAIN CONTAINING PROTEIN, EXPRESSED-RELATED"/>
    <property type="match status" value="1"/>
</dbReference>
<dbReference type="Pfam" id="PF03478">
    <property type="entry name" value="Beta-prop_KIB1-4"/>
    <property type="match status" value="1"/>
</dbReference>
<proteinExistence type="evidence at transcript level"/>
<feature type="domain" description="KIB1-4 beta-propeller" evidence="1">
    <location>
        <begin position="96"/>
        <end position="339"/>
    </location>
</feature>
<dbReference type="PANTHER" id="PTHR36901:SF4">
    <property type="entry name" value="F-BOX DOMAIN-CONTAINING PROTEIN"/>
    <property type="match status" value="1"/>
</dbReference>